<protein>
    <recommendedName>
        <fullName evidence="11">Calponin-homology (CH) domain-containing protein</fullName>
    </recommendedName>
</protein>
<feature type="transmembrane region" description="Helical" evidence="10">
    <location>
        <begin position="329"/>
        <end position="349"/>
    </location>
</feature>
<dbReference type="GO" id="GO:0005856">
    <property type="term" value="C:cytoskeleton"/>
    <property type="evidence" value="ECO:0007669"/>
    <property type="project" value="UniProtKB-SubCell"/>
</dbReference>
<feature type="coiled-coil region" evidence="8">
    <location>
        <begin position="65"/>
        <end position="92"/>
    </location>
</feature>
<accession>A0ABD2Q866</accession>
<sequence length="410" mass="46196">MHKIVSLINEVKTAEKLAKDNERTTLETPHTGTLSLHSPTFGRRSTSNQVPFVGTPGARNDGTLLHKLTRSRNKKMIEAEELENEAKHAMEDPLNPVHPDLGPDGYDLAEGDERSMIEPCSKEQPLVLELSRNLTDWINEELLDDRILVRDLEADIYDGQVLQKLVEKLTGVYINHPEVTQNEIGQRQRLQMVLDVANQALGVPPSWSEQRWSAAAIQSRDLVSILRLLVALARRFAPAVRLPRGVQLIVLIVRMVNGILIHRRQIEPITEFDDVTDGEGRHDTVSALVDCAVPEKLESFMQTLLEFVNRHLVKLNLAVSDLRTQFDDGVYFILLLGLLGGYFVPMHAYHIAPANNEQRLANLQLALQLAYECEGIGPGPAERADDLLRHDLKATLRLIYGLYQRYNDIS</sequence>
<dbReference type="PROSITE" id="PS50021">
    <property type="entry name" value="CH"/>
    <property type="match status" value="2"/>
</dbReference>
<keyword evidence="5" id="KW-0130">Cell adhesion</keyword>
<dbReference type="PANTHER" id="PTHR12114">
    <property type="entry name" value="PARVIN"/>
    <property type="match status" value="1"/>
</dbReference>
<gene>
    <name evidence="12" type="ORF">Ciccas_005595</name>
</gene>
<evidence type="ECO:0000313" key="12">
    <source>
        <dbReference type="EMBL" id="KAL3315764.1"/>
    </source>
</evidence>
<keyword evidence="3" id="KW-0963">Cytoplasm</keyword>
<evidence type="ECO:0000256" key="3">
    <source>
        <dbReference type="ARBA" id="ARBA00022490"/>
    </source>
</evidence>
<dbReference type="GO" id="GO:0007155">
    <property type="term" value="P:cell adhesion"/>
    <property type="evidence" value="ECO:0007669"/>
    <property type="project" value="UniProtKB-KW"/>
</dbReference>
<dbReference type="InterPro" id="IPR028433">
    <property type="entry name" value="Parvin"/>
</dbReference>
<keyword evidence="10" id="KW-0812">Transmembrane</keyword>
<evidence type="ECO:0000256" key="4">
    <source>
        <dbReference type="ARBA" id="ARBA00022737"/>
    </source>
</evidence>
<reference evidence="12 13" key="1">
    <citation type="submission" date="2024-11" db="EMBL/GenBank/DDBJ databases">
        <title>Adaptive evolution of stress response genes in parasites aligns with host niche diversity.</title>
        <authorList>
            <person name="Hahn C."/>
            <person name="Resl P."/>
        </authorList>
    </citation>
    <scope>NUCLEOTIDE SEQUENCE [LARGE SCALE GENOMIC DNA]</scope>
    <source>
        <strain evidence="12">EGGRZ-B1_66</strain>
        <tissue evidence="12">Body</tissue>
    </source>
</reference>
<feature type="domain" description="Calponin-homology (CH)" evidence="11">
    <location>
        <begin position="298"/>
        <end position="407"/>
    </location>
</feature>
<dbReference type="EMBL" id="JBJKFK010000669">
    <property type="protein sequence ID" value="KAL3315764.1"/>
    <property type="molecule type" value="Genomic_DNA"/>
</dbReference>
<evidence type="ECO:0000256" key="6">
    <source>
        <dbReference type="ARBA" id="ARBA00023203"/>
    </source>
</evidence>
<feature type="region of interest" description="Disordered" evidence="9">
    <location>
        <begin position="21"/>
        <end position="63"/>
    </location>
</feature>
<dbReference type="InterPro" id="IPR036872">
    <property type="entry name" value="CH_dom_sf"/>
</dbReference>
<feature type="domain" description="Calponin-homology (CH)" evidence="11">
    <location>
        <begin position="128"/>
        <end position="237"/>
    </location>
</feature>
<evidence type="ECO:0000256" key="8">
    <source>
        <dbReference type="SAM" id="Coils"/>
    </source>
</evidence>
<feature type="compositionally biased region" description="Polar residues" evidence="9">
    <location>
        <begin position="26"/>
        <end position="50"/>
    </location>
</feature>
<keyword evidence="10" id="KW-1133">Transmembrane helix</keyword>
<evidence type="ECO:0000256" key="7">
    <source>
        <dbReference type="ARBA" id="ARBA00023212"/>
    </source>
</evidence>
<dbReference type="Gene3D" id="1.10.418.10">
    <property type="entry name" value="Calponin-like domain"/>
    <property type="match status" value="2"/>
</dbReference>
<evidence type="ECO:0000256" key="1">
    <source>
        <dbReference type="ARBA" id="ARBA00004245"/>
    </source>
</evidence>
<dbReference type="SUPFAM" id="SSF47576">
    <property type="entry name" value="Calponin-homology domain, CH-domain"/>
    <property type="match status" value="1"/>
</dbReference>
<evidence type="ECO:0000313" key="13">
    <source>
        <dbReference type="Proteomes" id="UP001626550"/>
    </source>
</evidence>
<name>A0ABD2Q866_9PLAT</name>
<keyword evidence="4" id="KW-0677">Repeat</keyword>
<dbReference type="InterPro" id="IPR001715">
    <property type="entry name" value="CH_dom"/>
</dbReference>
<evidence type="ECO:0000256" key="10">
    <source>
        <dbReference type="SAM" id="Phobius"/>
    </source>
</evidence>
<evidence type="ECO:0000256" key="5">
    <source>
        <dbReference type="ARBA" id="ARBA00022889"/>
    </source>
</evidence>
<evidence type="ECO:0000256" key="2">
    <source>
        <dbReference type="ARBA" id="ARBA00005666"/>
    </source>
</evidence>
<dbReference type="GO" id="GO:0003779">
    <property type="term" value="F:actin binding"/>
    <property type="evidence" value="ECO:0007669"/>
    <property type="project" value="UniProtKB-KW"/>
</dbReference>
<evidence type="ECO:0000259" key="11">
    <source>
        <dbReference type="PROSITE" id="PS50021"/>
    </source>
</evidence>
<keyword evidence="8" id="KW-0175">Coiled coil</keyword>
<dbReference type="FunFam" id="1.10.418.10:FF:000011">
    <property type="entry name" value="Parvin, beta"/>
    <property type="match status" value="1"/>
</dbReference>
<comment type="caution">
    <text evidence="12">The sequence shown here is derived from an EMBL/GenBank/DDBJ whole genome shotgun (WGS) entry which is preliminary data.</text>
</comment>
<keyword evidence="10" id="KW-0472">Membrane</keyword>
<dbReference type="Proteomes" id="UP001626550">
    <property type="component" value="Unassembled WGS sequence"/>
</dbReference>
<keyword evidence="7" id="KW-0206">Cytoskeleton</keyword>
<keyword evidence="6" id="KW-0009">Actin-binding</keyword>
<evidence type="ECO:0000256" key="9">
    <source>
        <dbReference type="SAM" id="MobiDB-lite"/>
    </source>
</evidence>
<dbReference type="PIRSF" id="PIRSF039131">
    <property type="entry name" value="Parvin"/>
    <property type="match status" value="1"/>
</dbReference>
<organism evidence="12 13">
    <name type="scientific">Cichlidogyrus casuarinus</name>
    <dbReference type="NCBI Taxonomy" id="1844966"/>
    <lineage>
        <taxon>Eukaryota</taxon>
        <taxon>Metazoa</taxon>
        <taxon>Spiralia</taxon>
        <taxon>Lophotrochozoa</taxon>
        <taxon>Platyhelminthes</taxon>
        <taxon>Monogenea</taxon>
        <taxon>Monopisthocotylea</taxon>
        <taxon>Dactylogyridea</taxon>
        <taxon>Ancyrocephalidae</taxon>
        <taxon>Cichlidogyrus</taxon>
    </lineage>
</organism>
<comment type="subcellular location">
    <subcellularLocation>
        <location evidence="1">Cytoplasm</location>
        <location evidence="1">Cytoskeleton</location>
    </subcellularLocation>
</comment>
<proteinExistence type="inferred from homology"/>
<keyword evidence="13" id="KW-1185">Reference proteome</keyword>
<dbReference type="AlphaFoldDB" id="A0ABD2Q866"/>
<dbReference type="Pfam" id="PF00307">
    <property type="entry name" value="CH"/>
    <property type="match status" value="2"/>
</dbReference>
<dbReference type="PANTHER" id="PTHR12114:SF4">
    <property type="entry name" value="GH23568P"/>
    <property type="match status" value="1"/>
</dbReference>
<comment type="similarity">
    <text evidence="2">Belongs to the parvin family.</text>
</comment>